<dbReference type="GO" id="GO:0004930">
    <property type="term" value="F:G protein-coupled receptor activity"/>
    <property type="evidence" value="ECO:0007669"/>
    <property type="project" value="UniProtKB-KW"/>
</dbReference>
<dbReference type="Pfam" id="PF00001">
    <property type="entry name" value="7tm_1"/>
    <property type="match status" value="1"/>
</dbReference>
<accession>A7SGW8</accession>
<dbReference type="InterPro" id="IPR017452">
    <property type="entry name" value="GPCR_Rhodpsn_7TM"/>
</dbReference>
<feature type="region of interest" description="Disordered" evidence="9">
    <location>
        <begin position="331"/>
        <end position="353"/>
    </location>
</feature>
<evidence type="ECO:0000256" key="8">
    <source>
        <dbReference type="RuleBase" id="RU000688"/>
    </source>
</evidence>
<keyword evidence="7 8" id="KW-0807">Transducer</keyword>
<evidence type="ECO:0000259" key="11">
    <source>
        <dbReference type="PROSITE" id="PS50262"/>
    </source>
</evidence>
<keyword evidence="6 8" id="KW-0675">Receptor</keyword>
<keyword evidence="3 10" id="KW-1133">Transmembrane helix</keyword>
<evidence type="ECO:0000256" key="7">
    <source>
        <dbReference type="ARBA" id="ARBA00023224"/>
    </source>
</evidence>
<dbReference type="PROSITE" id="PS50262">
    <property type="entry name" value="G_PROTEIN_RECEP_F1_2"/>
    <property type="match status" value="1"/>
</dbReference>
<evidence type="ECO:0000313" key="13">
    <source>
        <dbReference type="Proteomes" id="UP000001593"/>
    </source>
</evidence>
<dbReference type="PROSITE" id="PS00237">
    <property type="entry name" value="G_PROTEIN_RECEP_F1_1"/>
    <property type="match status" value="1"/>
</dbReference>
<evidence type="ECO:0000256" key="4">
    <source>
        <dbReference type="ARBA" id="ARBA00023040"/>
    </source>
</evidence>
<feature type="transmembrane region" description="Helical" evidence="10">
    <location>
        <begin position="26"/>
        <end position="48"/>
    </location>
</feature>
<evidence type="ECO:0000256" key="3">
    <source>
        <dbReference type="ARBA" id="ARBA00022989"/>
    </source>
</evidence>
<evidence type="ECO:0000256" key="2">
    <source>
        <dbReference type="ARBA" id="ARBA00022692"/>
    </source>
</evidence>
<dbReference type="HOGENOM" id="CLU_009579_6_0_1"/>
<feature type="transmembrane region" description="Helical" evidence="10">
    <location>
        <begin position="247"/>
        <end position="275"/>
    </location>
</feature>
<evidence type="ECO:0000256" key="6">
    <source>
        <dbReference type="ARBA" id="ARBA00023170"/>
    </source>
</evidence>
<dbReference type="OMA" id="ERRIRYQ"/>
<dbReference type="GO" id="GO:0016020">
    <property type="term" value="C:membrane"/>
    <property type="evidence" value="ECO:0007669"/>
    <property type="project" value="UniProtKB-SubCell"/>
</dbReference>
<dbReference type="FunFam" id="1.20.1070.10:FF:000594">
    <property type="entry name" value="Predicted protein"/>
    <property type="match status" value="1"/>
</dbReference>
<keyword evidence="4 8" id="KW-0297">G-protein coupled receptor</keyword>
<keyword evidence="13" id="KW-1185">Reference proteome</keyword>
<reference evidence="12 13" key="1">
    <citation type="journal article" date="2007" name="Science">
        <title>Sea anemone genome reveals ancestral eumetazoan gene repertoire and genomic organization.</title>
        <authorList>
            <person name="Putnam N.H."/>
            <person name="Srivastava M."/>
            <person name="Hellsten U."/>
            <person name="Dirks B."/>
            <person name="Chapman J."/>
            <person name="Salamov A."/>
            <person name="Terry A."/>
            <person name="Shapiro H."/>
            <person name="Lindquist E."/>
            <person name="Kapitonov V.V."/>
            <person name="Jurka J."/>
            <person name="Genikhovich G."/>
            <person name="Grigoriev I.V."/>
            <person name="Lucas S.M."/>
            <person name="Steele R.E."/>
            <person name="Finnerty J.R."/>
            <person name="Technau U."/>
            <person name="Martindale M.Q."/>
            <person name="Rokhsar D.S."/>
        </authorList>
    </citation>
    <scope>NUCLEOTIDE SEQUENCE [LARGE SCALE GENOMIC DNA]</scope>
    <source>
        <strain evidence="13">CH2 X CH6</strain>
    </source>
</reference>
<dbReference type="SUPFAM" id="SSF81321">
    <property type="entry name" value="Family A G protein-coupled receptor-like"/>
    <property type="match status" value="1"/>
</dbReference>
<feature type="transmembrane region" description="Helical" evidence="10">
    <location>
        <begin position="192"/>
        <end position="220"/>
    </location>
</feature>
<dbReference type="STRING" id="45351.A7SGW8"/>
<comment type="subcellular location">
    <subcellularLocation>
        <location evidence="1">Membrane</location>
        <topology evidence="1">Multi-pass membrane protein</topology>
    </subcellularLocation>
</comment>
<dbReference type="eggNOG" id="KOG4219">
    <property type="taxonomic scope" value="Eukaryota"/>
</dbReference>
<dbReference type="GO" id="GO:0007186">
    <property type="term" value="P:G protein-coupled receptor signaling pathway"/>
    <property type="evidence" value="ECO:0000318"/>
    <property type="project" value="GO_Central"/>
</dbReference>
<evidence type="ECO:0000313" key="12">
    <source>
        <dbReference type="EMBL" id="EDO37082.1"/>
    </source>
</evidence>
<organism evidence="12 13">
    <name type="scientific">Nematostella vectensis</name>
    <name type="common">Starlet sea anemone</name>
    <dbReference type="NCBI Taxonomy" id="45351"/>
    <lineage>
        <taxon>Eukaryota</taxon>
        <taxon>Metazoa</taxon>
        <taxon>Cnidaria</taxon>
        <taxon>Anthozoa</taxon>
        <taxon>Hexacorallia</taxon>
        <taxon>Actiniaria</taxon>
        <taxon>Edwardsiidae</taxon>
        <taxon>Nematostella</taxon>
    </lineage>
</organism>
<evidence type="ECO:0000256" key="5">
    <source>
        <dbReference type="ARBA" id="ARBA00023136"/>
    </source>
</evidence>
<comment type="similarity">
    <text evidence="8">Belongs to the G-protein coupled receptor 1 family.</text>
</comment>
<dbReference type="SMART" id="SM01381">
    <property type="entry name" value="7TM_GPCR_Srsx"/>
    <property type="match status" value="1"/>
</dbReference>
<dbReference type="PhylomeDB" id="A7SGW8"/>
<dbReference type="InParanoid" id="A7SGW8"/>
<dbReference type="PANTHER" id="PTHR45695:SF9">
    <property type="entry name" value="LEUCOKININ RECEPTOR"/>
    <property type="match status" value="1"/>
</dbReference>
<keyword evidence="2 8" id="KW-0812">Transmembrane</keyword>
<evidence type="ECO:0000256" key="10">
    <source>
        <dbReference type="SAM" id="Phobius"/>
    </source>
</evidence>
<dbReference type="PANTHER" id="PTHR45695">
    <property type="entry name" value="LEUCOKININ RECEPTOR-RELATED"/>
    <property type="match status" value="1"/>
</dbReference>
<dbReference type="Gene3D" id="1.20.1070.10">
    <property type="entry name" value="Rhodopsin 7-helix transmembrane proteins"/>
    <property type="match status" value="1"/>
</dbReference>
<dbReference type="AlphaFoldDB" id="A7SGW8"/>
<sequence>MNNTTNSSYPVGMSCSGSEVGRAMKILFFVIITVGGIVGNALTICIVYRDKKLRNTVNALIVNMAISDLLIPLGLVKQIVNVAQGSFEWHVPGTGGVALCKLFSFMVDLSMPVSILSMVFITLDRFCAIVFPLRMNSGPKITAIFIFTSWAIPVAFFAPYLYGFKMNDRGYGLECYLQWDQGYVRHLRSHTIFTMFICVIYIIIPFIILVFCYTTILCVLRRQDQGVMARSQPRRERRIRYQKTKKVVLMALAIVVVFGLCYGPYICLLIMWTFVYHWRYKTTCGFEKFYFAAQFLANTNPALNPIIYFIFIERFGAGLRSMLRMKKAGCTSASSGRERGGSGNAGSAGTSTTRAATKIVSLRMSPLLASNS</sequence>
<feature type="transmembrane region" description="Helical" evidence="10">
    <location>
        <begin position="295"/>
        <end position="317"/>
    </location>
</feature>
<keyword evidence="5 10" id="KW-0472">Membrane</keyword>
<dbReference type="CDD" id="cd00637">
    <property type="entry name" value="7tm_classA_rhodopsin-like"/>
    <property type="match status" value="1"/>
</dbReference>
<evidence type="ECO:0000256" key="9">
    <source>
        <dbReference type="SAM" id="MobiDB-lite"/>
    </source>
</evidence>
<feature type="domain" description="G-protein coupled receptors family 1 profile" evidence="11">
    <location>
        <begin position="39"/>
        <end position="308"/>
    </location>
</feature>
<name>A7SGW8_NEMVE</name>
<gene>
    <name evidence="12" type="ORF">NEMVEDRAFT_v1g212102</name>
</gene>
<dbReference type="InterPro" id="IPR000276">
    <property type="entry name" value="GPCR_Rhodpsn"/>
</dbReference>
<evidence type="ECO:0000256" key="1">
    <source>
        <dbReference type="ARBA" id="ARBA00004141"/>
    </source>
</evidence>
<dbReference type="PRINTS" id="PR00237">
    <property type="entry name" value="GPCRRHODOPSN"/>
</dbReference>
<feature type="transmembrane region" description="Helical" evidence="10">
    <location>
        <begin position="60"/>
        <end position="80"/>
    </location>
</feature>
<protein>
    <recommendedName>
        <fullName evidence="11">G-protein coupled receptors family 1 profile domain-containing protein</fullName>
    </recommendedName>
</protein>
<dbReference type="FunCoup" id="A7SGW8">
    <property type="interactions" value="188"/>
</dbReference>
<feature type="transmembrane region" description="Helical" evidence="10">
    <location>
        <begin position="143"/>
        <end position="162"/>
    </location>
</feature>
<dbReference type="Proteomes" id="UP000001593">
    <property type="component" value="Unassembled WGS sequence"/>
</dbReference>
<proteinExistence type="inferred from homology"/>
<dbReference type="EMBL" id="DS469655">
    <property type="protein sequence ID" value="EDO37082.1"/>
    <property type="molecule type" value="Genomic_DNA"/>
</dbReference>